<evidence type="ECO:0000313" key="1">
    <source>
        <dbReference type="EMBL" id="MBB4640679.1"/>
    </source>
</evidence>
<sequence length="292" mass="33285">MTHVQITTGKFTASINPLGAELWSLIDAKGRELMTDADPAYWTGRAPLLFPIVGRLNRDSYLLEGREYALAKHGFARRMTFGVVEQDNMSVRFRLDADEETRRVYPFDFRLEATFVVEDTTLFMTVTVINQGRIDMPFSFGFHPAFAWPLPYGGGKHQHMILFEQDEPAPIRRLKGETGLLAPEHFPSPITNNALVPTHEMFEADALIWDQLESRRLKWGVPGRPSLDIGFPDTPWLGIWQKPRANYLCIEPWAGMADPVDFDGDIWMKPGINRLAPGAQREFHMNVRLAEN</sequence>
<dbReference type="Proteomes" id="UP000575068">
    <property type="component" value="Unassembled WGS sequence"/>
</dbReference>
<dbReference type="PANTHER" id="PTHR11122:SF13">
    <property type="entry name" value="GLUCOSE-6-PHOSPHATE 1-EPIMERASE"/>
    <property type="match status" value="1"/>
</dbReference>
<dbReference type="Gene3D" id="2.70.98.10">
    <property type="match status" value="1"/>
</dbReference>
<keyword evidence="2" id="KW-1185">Reference proteome</keyword>
<dbReference type="SUPFAM" id="SSF74650">
    <property type="entry name" value="Galactose mutarotase-like"/>
    <property type="match status" value="1"/>
</dbReference>
<dbReference type="InterPro" id="IPR008183">
    <property type="entry name" value="Aldose_1/G6P_1-epimerase"/>
</dbReference>
<dbReference type="AlphaFoldDB" id="A0A840HSU2"/>
<dbReference type="InterPro" id="IPR037481">
    <property type="entry name" value="LacX"/>
</dbReference>
<evidence type="ECO:0000313" key="2">
    <source>
        <dbReference type="Proteomes" id="UP000575068"/>
    </source>
</evidence>
<protein>
    <submittedName>
        <fullName evidence="1">Galactose mutarotase-like enzyme</fullName>
    </submittedName>
</protein>
<reference evidence="1 2" key="1">
    <citation type="submission" date="2020-08" db="EMBL/GenBank/DDBJ databases">
        <title>Genomic Encyclopedia of Type Strains, Phase IV (KMG-IV): sequencing the most valuable type-strain genomes for metagenomic binning, comparative biology and taxonomic classification.</title>
        <authorList>
            <person name="Goeker M."/>
        </authorList>
    </citation>
    <scope>NUCLEOTIDE SEQUENCE [LARGE SCALE GENOMIC DNA]</scope>
    <source>
        <strain evidence="1 2">DSM 7465</strain>
    </source>
</reference>
<name>A0A840HSU2_9SPHN</name>
<dbReference type="RefSeq" id="WP_184474517.1">
    <property type="nucleotide sequence ID" value="NZ_JACHOV010000003.1"/>
</dbReference>
<dbReference type="Pfam" id="PF01263">
    <property type="entry name" value="Aldose_epim"/>
    <property type="match status" value="1"/>
</dbReference>
<dbReference type="GO" id="GO:0016853">
    <property type="term" value="F:isomerase activity"/>
    <property type="evidence" value="ECO:0007669"/>
    <property type="project" value="InterPro"/>
</dbReference>
<dbReference type="CDD" id="cd09024">
    <property type="entry name" value="Aldose_epim_lacX"/>
    <property type="match status" value="1"/>
</dbReference>
<comment type="caution">
    <text evidence="1">The sequence shown here is derived from an EMBL/GenBank/DDBJ whole genome shotgun (WGS) entry which is preliminary data.</text>
</comment>
<organism evidence="1 2">
    <name type="scientific">Rhizorhapis suberifaciens</name>
    <name type="common">corky root of lettuce</name>
    <dbReference type="NCBI Taxonomy" id="13656"/>
    <lineage>
        <taxon>Bacteria</taxon>
        <taxon>Pseudomonadati</taxon>
        <taxon>Pseudomonadota</taxon>
        <taxon>Alphaproteobacteria</taxon>
        <taxon>Sphingomonadales</taxon>
        <taxon>Sphingomonadaceae</taxon>
        <taxon>Rhizorhapis</taxon>
    </lineage>
</organism>
<dbReference type="PANTHER" id="PTHR11122">
    <property type="entry name" value="APOSPORY-ASSOCIATED PROTEIN C-RELATED"/>
    <property type="match status" value="1"/>
</dbReference>
<gene>
    <name evidence="1" type="ORF">HNQ99_000972</name>
</gene>
<proteinExistence type="predicted"/>
<dbReference type="EMBL" id="JACHOV010000003">
    <property type="protein sequence ID" value="MBB4640679.1"/>
    <property type="molecule type" value="Genomic_DNA"/>
</dbReference>
<dbReference type="InterPro" id="IPR014718">
    <property type="entry name" value="GH-type_carb-bd"/>
</dbReference>
<dbReference type="GO" id="GO:0030246">
    <property type="term" value="F:carbohydrate binding"/>
    <property type="evidence" value="ECO:0007669"/>
    <property type="project" value="InterPro"/>
</dbReference>
<dbReference type="GO" id="GO:0005975">
    <property type="term" value="P:carbohydrate metabolic process"/>
    <property type="evidence" value="ECO:0007669"/>
    <property type="project" value="InterPro"/>
</dbReference>
<dbReference type="InterPro" id="IPR011013">
    <property type="entry name" value="Gal_mutarotase_sf_dom"/>
</dbReference>
<accession>A0A840HSU2</accession>